<keyword evidence="3" id="KW-1185">Reference proteome</keyword>
<dbReference type="AlphaFoldDB" id="A0A422QW66"/>
<dbReference type="Proteomes" id="UP000238137">
    <property type="component" value="Unassembled WGS sequence"/>
</dbReference>
<evidence type="ECO:0000313" key="3">
    <source>
        <dbReference type="Proteomes" id="UP000238137"/>
    </source>
</evidence>
<dbReference type="Gene3D" id="1.10.530.10">
    <property type="match status" value="1"/>
</dbReference>
<name>A0A422QW66_9RHOB</name>
<dbReference type="InterPro" id="IPR023346">
    <property type="entry name" value="Lysozyme-like_dom_sf"/>
</dbReference>
<feature type="region of interest" description="Disordered" evidence="1">
    <location>
        <begin position="183"/>
        <end position="205"/>
    </location>
</feature>
<evidence type="ECO:0008006" key="4">
    <source>
        <dbReference type="Google" id="ProtNLM"/>
    </source>
</evidence>
<dbReference type="EMBL" id="PXNQ02000007">
    <property type="protein sequence ID" value="RNF34184.1"/>
    <property type="molecule type" value="Genomic_DNA"/>
</dbReference>
<evidence type="ECO:0000256" key="1">
    <source>
        <dbReference type="SAM" id="MobiDB-lite"/>
    </source>
</evidence>
<evidence type="ECO:0000313" key="2">
    <source>
        <dbReference type="EMBL" id="RNF34184.1"/>
    </source>
</evidence>
<proteinExistence type="predicted"/>
<sequence length="227" mass="24424">MITMKFSIYHAQPVLDLIGKYESRGDYDIVYGGIPKSLRPKVKITSLTVRGVLTWQANIRAHGVASTAAGKYQIIYNTLKATVAQMGFNTSRVFDETVQDEMACHLLIGRGFQRYLDGAIDMESMVIGLAKEWASLPVPRDMQGPSRWLKAGQSYYAGDGLNKAHASVAEVETALAIARERYRSGAQPSAPAPDPAPAPSPAKPSSSNLLTTALIIGAAAAIIFLKG</sequence>
<accession>A0A422QW66</accession>
<gene>
    <name evidence="2" type="ORF">A7A09_012320</name>
</gene>
<organism evidence="2 3">
    <name type="scientific">Paracoccus methylarcula</name>
    <dbReference type="NCBI Taxonomy" id="72022"/>
    <lineage>
        <taxon>Bacteria</taxon>
        <taxon>Pseudomonadati</taxon>
        <taxon>Pseudomonadota</taxon>
        <taxon>Alphaproteobacteria</taxon>
        <taxon>Rhodobacterales</taxon>
        <taxon>Paracoccaceae</taxon>
        <taxon>Paracoccus</taxon>
    </lineage>
</organism>
<reference evidence="2" key="1">
    <citation type="submission" date="2018-05" db="EMBL/GenBank/DDBJ databases">
        <title>Reclassification of Methylarcula marina and Methylarcula terricola as Paracoccus methylarcula sp.nov., comb.nov. and Paracoccus terricola comb.nov.</title>
        <authorList>
            <person name="Shmareva M.N."/>
            <person name="Doronina N.V."/>
            <person name="Vasilenko O.V."/>
            <person name="Tarlachkov S.V."/>
            <person name="Trotsenko Y.A."/>
        </authorList>
    </citation>
    <scope>NUCLEOTIDE SEQUENCE [LARGE SCALE GENOMIC DNA]</scope>
    <source>
        <strain evidence="2">VKM B-2159</strain>
    </source>
</reference>
<protein>
    <recommendedName>
        <fullName evidence="4">Muramidase</fullName>
    </recommendedName>
</protein>
<comment type="caution">
    <text evidence="2">The sequence shown here is derived from an EMBL/GenBank/DDBJ whole genome shotgun (WGS) entry which is preliminary data.</text>
</comment>
<feature type="compositionally biased region" description="Pro residues" evidence="1">
    <location>
        <begin position="190"/>
        <end position="202"/>
    </location>
</feature>
<dbReference type="SUPFAM" id="SSF53955">
    <property type="entry name" value="Lysozyme-like"/>
    <property type="match status" value="1"/>
</dbReference>